<evidence type="ECO:0000256" key="1">
    <source>
        <dbReference type="ARBA" id="ARBA00022795"/>
    </source>
</evidence>
<dbReference type="InterPro" id="IPR007809">
    <property type="entry name" value="FlgN-like"/>
</dbReference>
<dbReference type="InterPro" id="IPR036679">
    <property type="entry name" value="FlgN-like_sf"/>
</dbReference>
<sequence>MAEFSNVLWRERELLEVLLFKLEEEQLLLTAGRSEWLARATREVEVVLEAIATSEVMRAIEADQVAASLGLEPNSSLGELARVAPAPWNELLADHRRNFLELTGRIAALAEVNRDLITSSRMAVAEAFSTLAGPTQPPLYGPSGSTVTPESRPRFLDEAI</sequence>
<name>A0A1J5Q7R7_9ZZZZ</name>
<keyword evidence="1" id="KW-1005">Bacterial flagellum biogenesis</keyword>
<comment type="caution">
    <text evidence="3">The sequence shown here is derived from an EMBL/GenBank/DDBJ whole genome shotgun (WGS) entry which is preliminary data.</text>
</comment>
<dbReference type="AlphaFoldDB" id="A0A1J5Q7R7"/>
<gene>
    <name evidence="3" type="ORF">GALL_448470</name>
</gene>
<dbReference type="GO" id="GO:0044780">
    <property type="term" value="P:bacterial-type flagellum assembly"/>
    <property type="evidence" value="ECO:0007669"/>
    <property type="project" value="InterPro"/>
</dbReference>
<dbReference type="Pfam" id="PF05130">
    <property type="entry name" value="FlgN"/>
    <property type="match status" value="1"/>
</dbReference>
<feature type="compositionally biased region" description="Basic and acidic residues" evidence="2">
    <location>
        <begin position="151"/>
        <end position="160"/>
    </location>
</feature>
<evidence type="ECO:0000256" key="2">
    <source>
        <dbReference type="SAM" id="MobiDB-lite"/>
    </source>
</evidence>
<proteinExistence type="predicted"/>
<accession>A0A1J5Q7R7</accession>
<dbReference type="SUPFAM" id="SSF140566">
    <property type="entry name" value="FlgN-like"/>
    <property type="match status" value="1"/>
</dbReference>
<dbReference type="Gene3D" id="1.20.58.300">
    <property type="entry name" value="FlgN-like"/>
    <property type="match status" value="1"/>
</dbReference>
<evidence type="ECO:0000313" key="3">
    <source>
        <dbReference type="EMBL" id="OIQ73515.1"/>
    </source>
</evidence>
<reference evidence="3" key="1">
    <citation type="submission" date="2016-10" db="EMBL/GenBank/DDBJ databases">
        <title>Sequence of Gallionella enrichment culture.</title>
        <authorList>
            <person name="Poehlein A."/>
            <person name="Muehling M."/>
            <person name="Daniel R."/>
        </authorList>
    </citation>
    <scope>NUCLEOTIDE SEQUENCE</scope>
</reference>
<organism evidence="3">
    <name type="scientific">mine drainage metagenome</name>
    <dbReference type="NCBI Taxonomy" id="410659"/>
    <lineage>
        <taxon>unclassified sequences</taxon>
        <taxon>metagenomes</taxon>
        <taxon>ecological metagenomes</taxon>
    </lineage>
</organism>
<dbReference type="EMBL" id="MLJW01002841">
    <property type="protein sequence ID" value="OIQ73515.1"/>
    <property type="molecule type" value="Genomic_DNA"/>
</dbReference>
<protein>
    <submittedName>
        <fullName evidence="3">FlgN protein</fullName>
    </submittedName>
</protein>
<feature type="region of interest" description="Disordered" evidence="2">
    <location>
        <begin position="134"/>
        <end position="160"/>
    </location>
</feature>